<feature type="compositionally biased region" description="Acidic residues" evidence="1">
    <location>
        <begin position="152"/>
        <end position="166"/>
    </location>
</feature>
<reference evidence="2 3" key="1">
    <citation type="journal article" date="2020" name="Nat. Food">
        <title>A phased Vanilla planifolia genome enables genetic improvement of flavour and production.</title>
        <authorList>
            <person name="Hasing T."/>
            <person name="Tang H."/>
            <person name="Brym M."/>
            <person name="Khazi F."/>
            <person name="Huang T."/>
            <person name="Chambers A.H."/>
        </authorList>
    </citation>
    <scope>NUCLEOTIDE SEQUENCE [LARGE SCALE GENOMIC DNA]</scope>
    <source>
        <tissue evidence="2">Leaf</tissue>
    </source>
</reference>
<dbReference type="Proteomes" id="UP000639772">
    <property type="component" value="Unassembled WGS sequence"/>
</dbReference>
<feature type="region of interest" description="Disordered" evidence="1">
    <location>
        <begin position="148"/>
        <end position="171"/>
    </location>
</feature>
<organism evidence="2 3">
    <name type="scientific">Vanilla planifolia</name>
    <name type="common">Vanilla</name>
    <dbReference type="NCBI Taxonomy" id="51239"/>
    <lineage>
        <taxon>Eukaryota</taxon>
        <taxon>Viridiplantae</taxon>
        <taxon>Streptophyta</taxon>
        <taxon>Embryophyta</taxon>
        <taxon>Tracheophyta</taxon>
        <taxon>Spermatophyta</taxon>
        <taxon>Magnoliopsida</taxon>
        <taxon>Liliopsida</taxon>
        <taxon>Asparagales</taxon>
        <taxon>Orchidaceae</taxon>
        <taxon>Vanilloideae</taxon>
        <taxon>Vanilleae</taxon>
        <taxon>Vanilla</taxon>
    </lineage>
</organism>
<accession>A0A835R571</accession>
<sequence>MFTNLSLIINFDLQIKPEFNLCFIEETEQPLMAMLNWIRVANPLPAGRKDHEDNAGEHPRTKRQINQQLLRIGRGAREKAALRVGIAESQRQENQHAQESVQPVHPPPPPPPENILSEHLAPLLLAAVEVEQTDPIRRRHAVVEAAVSPDEAVGEGEEGGGDDAGQEEGGGQALVGGVAVALVCETGSQGLEGEKKCRWGGAARGWRRRRASCP</sequence>
<dbReference type="AlphaFoldDB" id="A0A835R571"/>
<proteinExistence type="predicted"/>
<comment type="caution">
    <text evidence="2">The sequence shown here is derived from an EMBL/GenBank/DDBJ whole genome shotgun (WGS) entry which is preliminary data.</text>
</comment>
<feature type="region of interest" description="Disordered" evidence="1">
    <location>
        <begin position="87"/>
        <end position="116"/>
    </location>
</feature>
<gene>
    <name evidence="2" type="ORF">HPP92_010468</name>
</gene>
<name>A0A835R571_VANPL</name>
<evidence type="ECO:0000256" key="1">
    <source>
        <dbReference type="SAM" id="MobiDB-lite"/>
    </source>
</evidence>
<protein>
    <submittedName>
        <fullName evidence="2">Uncharacterized protein</fullName>
    </submittedName>
</protein>
<feature type="compositionally biased region" description="Pro residues" evidence="1">
    <location>
        <begin position="104"/>
        <end position="113"/>
    </location>
</feature>
<dbReference type="EMBL" id="JADCNM010000005">
    <property type="protein sequence ID" value="KAG0482384.1"/>
    <property type="molecule type" value="Genomic_DNA"/>
</dbReference>
<evidence type="ECO:0000313" key="2">
    <source>
        <dbReference type="EMBL" id="KAG0482384.1"/>
    </source>
</evidence>
<evidence type="ECO:0000313" key="3">
    <source>
        <dbReference type="Proteomes" id="UP000639772"/>
    </source>
</evidence>